<feature type="transmembrane region" description="Helical" evidence="1">
    <location>
        <begin position="141"/>
        <end position="159"/>
    </location>
</feature>
<gene>
    <name evidence="2" type="ORF">RWH45_00170</name>
</gene>
<feature type="transmembrane region" description="Helical" evidence="1">
    <location>
        <begin position="82"/>
        <end position="103"/>
    </location>
</feature>
<proteinExistence type="predicted"/>
<keyword evidence="1" id="KW-0472">Membrane</keyword>
<evidence type="ECO:0000313" key="2">
    <source>
        <dbReference type="EMBL" id="MDU0365603.1"/>
    </source>
</evidence>
<evidence type="ECO:0000313" key="3">
    <source>
        <dbReference type="Proteomes" id="UP001263371"/>
    </source>
</evidence>
<protein>
    <submittedName>
        <fullName evidence="2">Uncharacterized protein</fullName>
    </submittedName>
</protein>
<organism evidence="2 3">
    <name type="scientific">Microbacterium galbum</name>
    <dbReference type="NCBI Taxonomy" id="3075994"/>
    <lineage>
        <taxon>Bacteria</taxon>
        <taxon>Bacillati</taxon>
        <taxon>Actinomycetota</taxon>
        <taxon>Actinomycetes</taxon>
        <taxon>Micrococcales</taxon>
        <taxon>Microbacteriaceae</taxon>
        <taxon>Microbacterium</taxon>
    </lineage>
</organism>
<comment type="caution">
    <text evidence="2">The sequence shown here is derived from an EMBL/GenBank/DDBJ whole genome shotgun (WGS) entry which is preliminary data.</text>
</comment>
<keyword evidence="3" id="KW-1185">Reference proteome</keyword>
<dbReference type="RefSeq" id="WP_315992926.1">
    <property type="nucleotide sequence ID" value="NZ_JAWDIS010000001.1"/>
</dbReference>
<dbReference type="Pfam" id="PF09997">
    <property type="entry name" value="DUF2238"/>
    <property type="match status" value="1"/>
</dbReference>
<name>A0ABU3T2P6_9MICO</name>
<sequence>MTAHRAPSEEQRMPLLSAMYANLKRPPRSVTDWLADAVRAAAIVIVIVSLFALPFTDFAVLSMSLPAMMLSRMIGLRSGLDLVTCITVFIAAGSNVIDLYRAWTGWDLIVHTVCTGVLAAVALVLLDDARVIEPTGRRRTPILVATTAGLALSAVWEMVEWFGYRFITDAIFVTYDDTIGDMIAGGAGALIAGVLASRWRLTRTDRAAL</sequence>
<feature type="transmembrane region" description="Helical" evidence="1">
    <location>
        <begin position="179"/>
        <end position="196"/>
    </location>
</feature>
<accession>A0ABU3T2P6</accession>
<dbReference type="InterPro" id="IPR014509">
    <property type="entry name" value="YjdF-like"/>
</dbReference>
<feature type="transmembrane region" description="Helical" evidence="1">
    <location>
        <begin position="109"/>
        <end position="129"/>
    </location>
</feature>
<reference evidence="2 3" key="1">
    <citation type="submission" date="2023-09" db="EMBL/GenBank/DDBJ databases">
        <title>Microbacterium fusihabitans sp. nov., Microbacterium phycihabitans sp. nov., and Microbacterium cervinum sp. nov., isolated from dried seaweeds of beach.</title>
        <authorList>
            <person name="Lee S.D."/>
        </authorList>
    </citation>
    <scope>NUCLEOTIDE SEQUENCE [LARGE SCALE GENOMIC DNA]</scope>
    <source>
        <strain evidence="2 3">KSW4-17</strain>
    </source>
</reference>
<evidence type="ECO:0000256" key="1">
    <source>
        <dbReference type="SAM" id="Phobius"/>
    </source>
</evidence>
<dbReference type="Proteomes" id="UP001263371">
    <property type="component" value="Unassembled WGS sequence"/>
</dbReference>
<dbReference type="EMBL" id="JAWDIS010000001">
    <property type="protein sequence ID" value="MDU0365603.1"/>
    <property type="molecule type" value="Genomic_DNA"/>
</dbReference>
<keyword evidence="1" id="KW-0812">Transmembrane</keyword>
<feature type="transmembrane region" description="Helical" evidence="1">
    <location>
        <begin position="37"/>
        <end position="61"/>
    </location>
</feature>
<keyword evidence="1" id="KW-1133">Transmembrane helix</keyword>